<feature type="compositionally biased region" description="Basic and acidic residues" evidence="1">
    <location>
        <begin position="95"/>
        <end position="104"/>
    </location>
</feature>
<sequence length="214" mass="22710">MMQGVPPLNVINFNMCEGNFYDAANQPWYSKMTASSAGAGCSNVSTTTITVGTACSPITGSTICSETQLLQKMLQFQALGADLGYTGTSTRRRKQGDGENREQDGADSSLTGALLPCQTSRLTLQDSWDAFLAGQGIFACDQKLQQRGCTAMILSPDIRGRDLASKSQLGRLTDGAITAGHRVRPPQVAHSGDGQQGHPSWHAVRAVRWASSAG</sequence>
<evidence type="ECO:0000313" key="2">
    <source>
        <dbReference type="EMBL" id="CAL5225852.1"/>
    </source>
</evidence>
<dbReference type="Proteomes" id="UP001497392">
    <property type="component" value="Unassembled WGS sequence"/>
</dbReference>
<protein>
    <submittedName>
        <fullName evidence="2">G8635 protein</fullName>
    </submittedName>
</protein>
<comment type="caution">
    <text evidence="2">The sequence shown here is derived from an EMBL/GenBank/DDBJ whole genome shotgun (WGS) entry which is preliminary data.</text>
</comment>
<accession>A0ABP1G0U0</accession>
<proteinExistence type="predicted"/>
<evidence type="ECO:0000256" key="1">
    <source>
        <dbReference type="SAM" id="MobiDB-lite"/>
    </source>
</evidence>
<feature type="region of interest" description="Disordered" evidence="1">
    <location>
        <begin position="87"/>
        <end position="110"/>
    </location>
</feature>
<reference evidence="2 3" key="1">
    <citation type="submission" date="2024-06" db="EMBL/GenBank/DDBJ databases">
        <authorList>
            <person name="Kraege A."/>
            <person name="Thomma B."/>
        </authorList>
    </citation>
    <scope>NUCLEOTIDE SEQUENCE [LARGE SCALE GENOMIC DNA]</scope>
</reference>
<gene>
    <name evidence="2" type="primary">g8635</name>
    <name evidence="2" type="ORF">VP750_LOCUS7758</name>
</gene>
<dbReference type="EMBL" id="CAXHTA020000015">
    <property type="protein sequence ID" value="CAL5225852.1"/>
    <property type="molecule type" value="Genomic_DNA"/>
</dbReference>
<keyword evidence="3" id="KW-1185">Reference proteome</keyword>
<evidence type="ECO:0000313" key="3">
    <source>
        <dbReference type="Proteomes" id="UP001497392"/>
    </source>
</evidence>
<organism evidence="2 3">
    <name type="scientific">Coccomyxa viridis</name>
    <dbReference type="NCBI Taxonomy" id="1274662"/>
    <lineage>
        <taxon>Eukaryota</taxon>
        <taxon>Viridiplantae</taxon>
        <taxon>Chlorophyta</taxon>
        <taxon>core chlorophytes</taxon>
        <taxon>Trebouxiophyceae</taxon>
        <taxon>Trebouxiophyceae incertae sedis</taxon>
        <taxon>Coccomyxaceae</taxon>
        <taxon>Coccomyxa</taxon>
    </lineage>
</organism>
<name>A0ABP1G0U0_9CHLO</name>